<feature type="transmembrane region" description="Helical" evidence="1">
    <location>
        <begin position="81"/>
        <end position="102"/>
    </location>
</feature>
<reference evidence="3" key="1">
    <citation type="submission" date="2018-02" db="EMBL/GenBank/DDBJ databases">
        <authorList>
            <person name="O'Hara-Hanley K."/>
            <person name="Soby S."/>
        </authorList>
    </citation>
    <scope>NUCLEOTIDE SEQUENCE [LARGE SCALE GENOMIC DNA]</scope>
    <source>
        <strain evidence="3">MWU14-2602</strain>
    </source>
</reference>
<proteinExistence type="predicted"/>
<dbReference type="AlphaFoldDB" id="A0A2S5DHE8"/>
<accession>A0A2S5DHE8</accession>
<name>A0A2S5DHE8_9NEIS</name>
<dbReference type="RefSeq" id="WP_103902213.1">
    <property type="nucleotide sequence ID" value="NZ_PQWB01000029.1"/>
</dbReference>
<gene>
    <name evidence="2" type="ORF">C2I19_08185</name>
</gene>
<feature type="transmembrane region" description="Helical" evidence="1">
    <location>
        <begin position="318"/>
        <end position="340"/>
    </location>
</feature>
<dbReference type="Proteomes" id="UP000237082">
    <property type="component" value="Unassembled WGS sequence"/>
</dbReference>
<keyword evidence="3" id="KW-1185">Reference proteome</keyword>
<feature type="transmembrane region" description="Helical" evidence="1">
    <location>
        <begin position="108"/>
        <end position="128"/>
    </location>
</feature>
<keyword evidence="1" id="KW-0812">Transmembrane</keyword>
<evidence type="ECO:0000256" key="1">
    <source>
        <dbReference type="SAM" id="Phobius"/>
    </source>
</evidence>
<dbReference type="EMBL" id="PQWB01000029">
    <property type="protein sequence ID" value="POZ62464.1"/>
    <property type="molecule type" value="Genomic_DNA"/>
</dbReference>
<comment type="caution">
    <text evidence="2">The sequence shown here is derived from an EMBL/GenBank/DDBJ whole genome shotgun (WGS) entry which is preliminary data.</text>
</comment>
<evidence type="ECO:0000313" key="3">
    <source>
        <dbReference type="Proteomes" id="UP000237082"/>
    </source>
</evidence>
<evidence type="ECO:0008006" key="4">
    <source>
        <dbReference type="Google" id="ProtNLM"/>
    </source>
</evidence>
<keyword evidence="1" id="KW-1133">Transmembrane helix</keyword>
<evidence type="ECO:0000313" key="2">
    <source>
        <dbReference type="EMBL" id="POZ62464.1"/>
    </source>
</evidence>
<dbReference type="OrthoDB" id="9804829at2"/>
<keyword evidence="1" id="KW-0472">Membrane</keyword>
<sequence length="368" mass="40234">MIRKAFLSQLEQGLAGLRPETVREILADYEEYFNDALADGRDEAEVVAALGSPQKLARELKAQTHYKQWQEHRSFSNLSRVVVSIAGLGVLNFVLALPFMIYLLFLTIGYIVSVSFLLAGLTVVLAWGSHGLFGWPQFSSDGSGWYIGKHGDRGAEMAWSSDRADHEGQVWIDEGRLRLNPDEGDRFELRTRQGDALLVAKKRGKLLIDASQPATRELVQVDGGEASINGSAIRELTLHEDSGDVFTARVDDDKRLVRLEASSGGSELKFAASGPKGSLSMKDGDSSLEITESKIALKDGMDHIQIDALPGLSLGMSVLVVGLMLLLGGALGLVFCVWLTRLTWRALVVYVKYQIELVSGKDRENAAA</sequence>
<protein>
    <recommendedName>
        <fullName evidence="4">DUF1700 domain-containing protein</fullName>
    </recommendedName>
</protein>
<organism evidence="2 3">
    <name type="scientific">Chromobacterium alticapitis</name>
    <dbReference type="NCBI Taxonomy" id="2073169"/>
    <lineage>
        <taxon>Bacteria</taxon>
        <taxon>Pseudomonadati</taxon>
        <taxon>Pseudomonadota</taxon>
        <taxon>Betaproteobacteria</taxon>
        <taxon>Neisseriales</taxon>
        <taxon>Chromobacteriaceae</taxon>
        <taxon>Chromobacterium</taxon>
    </lineage>
</organism>
<dbReference type="Pfam" id="PF22564">
    <property type="entry name" value="HAAS"/>
    <property type="match status" value="1"/>
</dbReference>